<dbReference type="InterPro" id="IPR010730">
    <property type="entry name" value="HET"/>
</dbReference>
<feature type="domain" description="Heterokaryon incompatibility" evidence="1">
    <location>
        <begin position="29"/>
        <end position="128"/>
    </location>
</feature>
<protein>
    <recommendedName>
        <fullName evidence="1">Heterokaryon incompatibility domain-containing protein</fullName>
    </recommendedName>
</protein>
<name>A0AAD5P7B1_9FUNG</name>
<accession>A0AAD5P7B1</accession>
<evidence type="ECO:0000313" key="2">
    <source>
        <dbReference type="EMBL" id="KAI9244698.1"/>
    </source>
</evidence>
<dbReference type="PANTHER" id="PTHR33112:SF16">
    <property type="entry name" value="HETEROKARYON INCOMPATIBILITY DOMAIN-CONTAINING PROTEIN"/>
    <property type="match status" value="1"/>
</dbReference>
<comment type="caution">
    <text evidence="2">The sequence shown here is derived from an EMBL/GenBank/DDBJ whole genome shotgun (WGS) entry which is preliminary data.</text>
</comment>
<sequence>MLPIKESNDSKYMTRFSPSKKSKTKVRYGTFNELLQQLCKDFEIEYLWYDKICLDRSNKETRLREIKEMYQIYGNACYTVALVPEVHVHNPKDLEDVIPVFSQTQANIDASICISKSQWWKRGWTLEEAMMSKRVLQIGTNTHLWQHSIHTCNNPTTYDSLSAWMLDFGNQRQGKGGSTNQALHEAHFRTSSKEHDMIFP</sequence>
<evidence type="ECO:0000259" key="1">
    <source>
        <dbReference type="Pfam" id="PF06985"/>
    </source>
</evidence>
<keyword evidence="3" id="KW-1185">Reference proteome</keyword>
<evidence type="ECO:0000313" key="3">
    <source>
        <dbReference type="Proteomes" id="UP001209540"/>
    </source>
</evidence>
<reference evidence="2" key="1">
    <citation type="journal article" date="2022" name="IScience">
        <title>Evolution of zygomycete secretomes and the origins of terrestrial fungal ecologies.</title>
        <authorList>
            <person name="Chang Y."/>
            <person name="Wang Y."/>
            <person name="Mondo S."/>
            <person name="Ahrendt S."/>
            <person name="Andreopoulos W."/>
            <person name="Barry K."/>
            <person name="Beard J."/>
            <person name="Benny G.L."/>
            <person name="Blankenship S."/>
            <person name="Bonito G."/>
            <person name="Cuomo C."/>
            <person name="Desiro A."/>
            <person name="Gervers K.A."/>
            <person name="Hundley H."/>
            <person name="Kuo A."/>
            <person name="LaButti K."/>
            <person name="Lang B.F."/>
            <person name="Lipzen A."/>
            <person name="O'Donnell K."/>
            <person name="Pangilinan J."/>
            <person name="Reynolds N."/>
            <person name="Sandor L."/>
            <person name="Smith M.E."/>
            <person name="Tsang A."/>
            <person name="Grigoriev I.V."/>
            <person name="Stajich J.E."/>
            <person name="Spatafora J.W."/>
        </authorList>
    </citation>
    <scope>NUCLEOTIDE SEQUENCE</scope>
    <source>
        <strain evidence="2">RSA 2281</strain>
    </source>
</reference>
<organism evidence="2 3">
    <name type="scientific">Phascolomyces articulosus</name>
    <dbReference type="NCBI Taxonomy" id="60185"/>
    <lineage>
        <taxon>Eukaryota</taxon>
        <taxon>Fungi</taxon>
        <taxon>Fungi incertae sedis</taxon>
        <taxon>Mucoromycota</taxon>
        <taxon>Mucoromycotina</taxon>
        <taxon>Mucoromycetes</taxon>
        <taxon>Mucorales</taxon>
        <taxon>Lichtheimiaceae</taxon>
        <taxon>Phascolomyces</taxon>
    </lineage>
</organism>
<proteinExistence type="predicted"/>
<reference evidence="2" key="2">
    <citation type="submission" date="2023-02" db="EMBL/GenBank/DDBJ databases">
        <authorList>
            <consortium name="DOE Joint Genome Institute"/>
            <person name="Mondo S.J."/>
            <person name="Chang Y."/>
            <person name="Wang Y."/>
            <person name="Ahrendt S."/>
            <person name="Andreopoulos W."/>
            <person name="Barry K."/>
            <person name="Beard J."/>
            <person name="Benny G.L."/>
            <person name="Blankenship S."/>
            <person name="Bonito G."/>
            <person name="Cuomo C."/>
            <person name="Desiro A."/>
            <person name="Gervers K.A."/>
            <person name="Hundley H."/>
            <person name="Kuo A."/>
            <person name="LaButti K."/>
            <person name="Lang B.F."/>
            <person name="Lipzen A."/>
            <person name="O'Donnell K."/>
            <person name="Pangilinan J."/>
            <person name="Reynolds N."/>
            <person name="Sandor L."/>
            <person name="Smith M.W."/>
            <person name="Tsang A."/>
            <person name="Grigoriev I.V."/>
            <person name="Stajich J.E."/>
            <person name="Spatafora J.W."/>
        </authorList>
    </citation>
    <scope>NUCLEOTIDE SEQUENCE</scope>
    <source>
        <strain evidence="2">RSA 2281</strain>
    </source>
</reference>
<dbReference type="EMBL" id="JAIXMP010000057">
    <property type="protein sequence ID" value="KAI9244698.1"/>
    <property type="molecule type" value="Genomic_DNA"/>
</dbReference>
<dbReference type="PANTHER" id="PTHR33112">
    <property type="entry name" value="DOMAIN PROTEIN, PUTATIVE-RELATED"/>
    <property type="match status" value="1"/>
</dbReference>
<dbReference type="AlphaFoldDB" id="A0AAD5P7B1"/>
<dbReference type="Proteomes" id="UP001209540">
    <property type="component" value="Unassembled WGS sequence"/>
</dbReference>
<gene>
    <name evidence="2" type="ORF">BDA99DRAFT_294696</name>
</gene>
<dbReference type="Pfam" id="PF06985">
    <property type="entry name" value="HET"/>
    <property type="match status" value="1"/>
</dbReference>